<dbReference type="InterPro" id="IPR050465">
    <property type="entry name" value="UPF0194_transport"/>
</dbReference>
<organism evidence="6 7">
    <name type="scientific">Listeria newyorkensis</name>
    <dbReference type="NCBI Taxonomy" id="1497681"/>
    <lineage>
        <taxon>Bacteria</taxon>
        <taxon>Bacillati</taxon>
        <taxon>Bacillota</taxon>
        <taxon>Bacilli</taxon>
        <taxon>Bacillales</taxon>
        <taxon>Listeriaceae</taxon>
        <taxon>Listeria</taxon>
    </lineage>
</organism>
<dbReference type="PANTHER" id="PTHR32347">
    <property type="entry name" value="EFFLUX SYSTEM COMPONENT YKNX-RELATED"/>
    <property type="match status" value="1"/>
</dbReference>
<gene>
    <name evidence="6" type="ORF">HB850_05820</name>
</gene>
<feature type="transmembrane region" description="Helical" evidence="3">
    <location>
        <begin position="20"/>
        <end position="41"/>
    </location>
</feature>
<dbReference type="InterPro" id="IPR058636">
    <property type="entry name" value="Beta-barrel_YknX"/>
</dbReference>
<dbReference type="EMBL" id="JAARQN010000003">
    <property type="protein sequence ID" value="MBC1457264.1"/>
    <property type="molecule type" value="Genomic_DNA"/>
</dbReference>
<dbReference type="PANTHER" id="PTHR32347:SF14">
    <property type="entry name" value="EFFLUX SYSTEM COMPONENT YKNX-RELATED"/>
    <property type="match status" value="1"/>
</dbReference>
<evidence type="ECO:0000313" key="6">
    <source>
        <dbReference type="EMBL" id="MBC1457264.1"/>
    </source>
</evidence>
<feature type="domain" description="YknX-like beta-barrel" evidence="5">
    <location>
        <begin position="89"/>
        <end position="158"/>
    </location>
</feature>
<dbReference type="Gene3D" id="2.40.30.170">
    <property type="match status" value="1"/>
</dbReference>
<evidence type="ECO:0000256" key="2">
    <source>
        <dbReference type="ARBA" id="ARBA00023054"/>
    </source>
</evidence>
<evidence type="ECO:0000256" key="3">
    <source>
        <dbReference type="SAM" id="Phobius"/>
    </source>
</evidence>
<evidence type="ECO:0000259" key="5">
    <source>
        <dbReference type="Pfam" id="PF25990"/>
    </source>
</evidence>
<evidence type="ECO:0000259" key="4">
    <source>
        <dbReference type="Pfam" id="PF25967"/>
    </source>
</evidence>
<accession>A0A841YUW3</accession>
<comment type="caution">
    <text evidence="6">The sequence shown here is derived from an EMBL/GenBank/DDBJ whole genome shotgun (WGS) entry which is preliminary data.</text>
</comment>
<dbReference type="Pfam" id="PF25967">
    <property type="entry name" value="RND-MFP_C"/>
    <property type="match status" value="1"/>
</dbReference>
<keyword evidence="3" id="KW-1133">Transmembrane helix</keyword>
<dbReference type="InterPro" id="IPR058627">
    <property type="entry name" value="MdtA-like_C"/>
</dbReference>
<name>A0A841YUW3_9LIST</name>
<feature type="domain" description="Multidrug resistance protein MdtA-like C-terminal permuted SH3" evidence="4">
    <location>
        <begin position="168"/>
        <end position="228"/>
    </location>
</feature>
<sequence length="241" mass="26127">MGANKQLLNLEGAKHMKKWVKWLIAIVIIAAIVVGAVLFLGSKSGSDTTATKDLVTTKVKQGDMKINATATGAIVPQNQQAPDYKELELQVQMDELDVPNVKKDQEAKISVTAVPDKTYTGKVKEIAEQGTVMNGVSSFLVTISIDDTTDLKSGMTADASILVNEKADALYVPIEAVQKNDDGKYYVLVPKKGKNETTKEVKQYVTTGLHNEDNMEITKGLEKGDEVILPTKSNSSQQPGF</sequence>
<keyword evidence="2" id="KW-0175">Coiled coil</keyword>
<dbReference type="Pfam" id="PF25990">
    <property type="entry name" value="Beta-barrel_YknX"/>
    <property type="match status" value="1"/>
</dbReference>
<dbReference type="GO" id="GO:0030313">
    <property type="term" value="C:cell envelope"/>
    <property type="evidence" value="ECO:0007669"/>
    <property type="project" value="UniProtKB-SubCell"/>
</dbReference>
<dbReference type="AlphaFoldDB" id="A0A841YUW3"/>
<evidence type="ECO:0000256" key="1">
    <source>
        <dbReference type="ARBA" id="ARBA00004196"/>
    </source>
</evidence>
<protein>
    <submittedName>
        <fullName evidence="6">HlyD family efflux transporter periplasmic adaptor subunit</fullName>
    </submittedName>
</protein>
<proteinExistence type="predicted"/>
<keyword evidence="3" id="KW-0812">Transmembrane</keyword>
<dbReference type="Proteomes" id="UP000569903">
    <property type="component" value="Unassembled WGS sequence"/>
</dbReference>
<evidence type="ECO:0000313" key="7">
    <source>
        <dbReference type="Proteomes" id="UP000569903"/>
    </source>
</evidence>
<comment type="subcellular location">
    <subcellularLocation>
        <location evidence="1">Cell envelope</location>
    </subcellularLocation>
</comment>
<keyword evidence="3" id="KW-0472">Membrane</keyword>
<dbReference type="Gene3D" id="2.40.420.20">
    <property type="match status" value="1"/>
</dbReference>
<reference evidence="6 7" key="1">
    <citation type="submission" date="2020-03" db="EMBL/GenBank/DDBJ databases">
        <title>Soil Listeria distribution.</title>
        <authorList>
            <person name="Liao J."/>
            <person name="Wiedmann M."/>
        </authorList>
    </citation>
    <scope>NUCLEOTIDE SEQUENCE [LARGE SCALE GENOMIC DNA]</scope>
    <source>
        <strain evidence="6 7">FSL L7-1614</strain>
    </source>
</reference>